<proteinExistence type="predicted"/>
<comment type="caution">
    <text evidence="1">The sequence shown here is derived from an EMBL/GenBank/DDBJ whole genome shotgun (WGS) entry which is preliminary data.</text>
</comment>
<organism evidence="1 2">
    <name type="scientific">Olleya aquimaris</name>
    <dbReference type="NCBI Taxonomy" id="639310"/>
    <lineage>
        <taxon>Bacteria</taxon>
        <taxon>Pseudomonadati</taxon>
        <taxon>Bacteroidota</taxon>
        <taxon>Flavobacteriia</taxon>
        <taxon>Flavobacteriales</taxon>
        <taxon>Flavobacteriaceae</taxon>
    </lineage>
</organism>
<dbReference type="RefSeq" id="WP_111658947.1">
    <property type="nucleotide sequence ID" value="NZ_QLLO01000002.1"/>
</dbReference>
<dbReference type="OrthoDB" id="1149272at2"/>
<sequence>MKYYNTEEDIQRDLKRLSLEKQIAWEELKIIKEDFKEALQPSHWLQTGFKLFSKLGLMMLVKKIIK</sequence>
<gene>
    <name evidence="1" type="ORF">LY08_00588</name>
</gene>
<evidence type="ECO:0000313" key="2">
    <source>
        <dbReference type="Proteomes" id="UP000248703"/>
    </source>
</evidence>
<keyword evidence="2" id="KW-1185">Reference proteome</keyword>
<accession>A0A327RLF6</accession>
<evidence type="ECO:0000313" key="1">
    <source>
        <dbReference type="EMBL" id="RAJ16812.1"/>
    </source>
</evidence>
<reference evidence="1 2" key="1">
    <citation type="submission" date="2018-06" db="EMBL/GenBank/DDBJ databases">
        <title>Genomic Encyclopedia of Archaeal and Bacterial Type Strains, Phase II (KMG-II): from individual species to whole genera.</title>
        <authorList>
            <person name="Goeker M."/>
        </authorList>
    </citation>
    <scope>NUCLEOTIDE SEQUENCE [LARGE SCALE GENOMIC DNA]</scope>
    <source>
        <strain evidence="1 2">DSM 24464</strain>
    </source>
</reference>
<name>A0A327RLF6_9FLAO</name>
<dbReference type="AlphaFoldDB" id="A0A327RLF6"/>
<dbReference type="Proteomes" id="UP000248703">
    <property type="component" value="Unassembled WGS sequence"/>
</dbReference>
<protein>
    <submittedName>
        <fullName evidence="1">Uncharacterized protein</fullName>
    </submittedName>
</protein>
<dbReference type="EMBL" id="QLLO01000002">
    <property type="protein sequence ID" value="RAJ16812.1"/>
    <property type="molecule type" value="Genomic_DNA"/>
</dbReference>